<dbReference type="STRING" id="1513793.SAMN06296036_12566"/>
<dbReference type="SUPFAM" id="SSF64518">
    <property type="entry name" value="Phase 1 flagellin"/>
    <property type="match status" value="1"/>
</dbReference>
<keyword evidence="6" id="KW-0282">Flagellum</keyword>
<organism evidence="6 7">
    <name type="scientific">Pseudobacteriovorax antillogorgiicola</name>
    <dbReference type="NCBI Taxonomy" id="1513793"/>
    <lineage>
        <taxon>Bacteria</taxon>
        <taxon>Pseudomonadati</taxon>
        <taxon>Bdellovibrionota</taxon>
        <taxon>Oligoflexia</taxon>
        <taxon>Oligoflexales</taxon>
        <taxon>Pseudobacteriovoracaceae</taxon>
        <taxon>Pseudobacteriovorax</taxon>
    </lineage>
</organism>
<dbReference type="InterPro" id="IPR046358">
    <property type="entry name" value="Flagellin_C"/>
</dbReference>
<comment type="function">
    <text evidence="3">Flagellin is the subunit protein which polymerizes to form the filaments of bacterial flagella.</text>
</comment>
<feature type="domain" description="Flagellin N-terminal" evidence="4">
    <location>
        <begin position="5"/>
        <end position="141"/>
    </location>
</feature>
<keyword evidence="2 3" id="KW-0975">Bacterial flagellum</keyword>
<name>A0A1Y6CQS0_9BACT</name>
<dbReference type="Pfam" id="PF00700">
    <property type="entry name" value="Flagellin_C"/>
    <property type="match status" value="1"/>
</dbReference>
<feature type="domain" description="Flagellin C-terminal" evidence="5">
    <location>
        <begin position="206"/>
        <end position="290"/>
    </location>
</feature>
<comment type="subcellular location">
    <subcellularLocation>
        <location evidence="3">Secreted</location>
    </subcellularLocation>
    <subcellularLocation>
        <location evidence="3">Bacterial flagellum</location>
    </subcellularLocation>
</comment>
<keyword evidence="7" id="KW-1185">Reference proteome</keyword>
<dbReference type="GO" id="GO:0005576">
    <property type="term" value="C:extracellular region"/>
    <property type="evidence" value="ECO:0007669"/>
    <property type="project" value="UniProtKB-SubCell"/>
</dbReference>
<evidence type="ECO:0000256" key="3">
    <source>
        <dbReference type="RuleBase" id="RU362073"/>
    </source>
</evidence>
<evidence type="ECO:0000259" key="5">
    <source>
        <dbReference type="Pfam" id="PF00700"/>
    </source>
</evidence>
<dbReference type="PANTHER" id="PTHR42792">
    <property type="entry name" value="FLAGELLIN"/>
    <property type="match status" value="1"/>
</dbReference>
<keyword evidence="6" id="KW-0966">Cell projection</keyword>
<reference evidence="7" key="1">
    <citation type="submission" date="2017-04" db="EMBL/GenBank/DDBJ databases">
        <authorList>
            <person name="Varghese N."/>
            <person name="Submissions S."/>
        </authorList>
    </citation>
    <scope>NUCLEOTIDE SEQUENCE [LARGE SCALE GENOMIC DNA]</scope>
    <source>
        <strain evidence="7">RKEM611</strain>
    </source>
</reference>
<protein>
    <recommendedName>
        <fullName evidence="3">Flagellin</fullName>
    </recommendedName>
</protein>
<dbReference type="PANTHER" id="PTHR42792:SF2">
    <property type="entry name" value="FLAGELLIN"/>
    <property type="match status" value="1"/>
</dbReference>
<sequence>MGLRIRTNVSSLTAQRFAENNSNEMQQSLERLSSGYRVNKSADDAAGLAISESIRAKVRGLNQAKRNANDAVSMIQVAEGSMNEIGNILVRMRELTIQSASDTIGDSERSYLNREYTQLVDEIDRISATTEFNSLKLFDEDQKDQLVIQVGVNGSEVEDNQDTITLNLEGLKEINVEGLNLGRDEEIGPTTVDGEIDRDTIVTKLNDIDDAINKVSSERATLGAVQSRLNSAVNNLSVQNENLRTANSRIRDVDFAEESSKLTQSRVLQASSLAVLTQANQTPEVALQLLR</sequence>
<dbReference type="InterPro" id="IPR001492">
    <property type="entry name" value="Flagellin"/>
</dbReference>
<dbReference type="InterPro" id="IPR042187">
    <property type="entry name" value="Flagellin_C_sub2"/>
</dbReference>
<dbReference type="Gene3D" id="6.10.10.10">
    <property type="entry name" value="Flagellar export chaperone, C-terminal domain"/>
    <property type="match status" value="1"/>
</dbReference>
<keyword evidence="3" id="KW-0964">Secreted</keyword>
<evidence type="ECO:0000256" key="1">
    <source>
        <dbReference type="ARBA" id="ARBA00005709"/>
    </source>
</evidence>
<evidence type="ECO:0000313" key="7">
    <source>
        <dbReference type="Proteomes" id="UP000192907"/>
    </source>
</evidence>
<dbReference type="GO" id="GO:0005198">
    <property type="term" value="F:structural molecule activity"/>
    <property type="evidence" value="ECO:0007669"/>
    <property type="project" value="UniProtKB-UniRule"/>
</dbReference>
<dbReference type="PRINTS" id="PR00207">
    <property type="entry name" value="FLAGELLIN"/>
</dbReference>
<gene>
    <name evidence="6" type="ORF">SAMN06296036_12566</name>
</gene>
<dbReference type="Pfam" id="PF00669">
    <property type="entry name" value="Flagellin_N"/>
    <property type="match status" value="1"/>
</dbReference>
<keyword evidence="6" id="KW-0969">Cilium</keyword>
<accession>A0A1Y6CQS0</accession>
<proteinExistence type="inferred from homology"/>
<evidence type="ECO:0000259" key="4">
    <source>
        <dbReference type="Pfam" id="PF00669"/>
    </source>
</evidence>
<comment type="similarity">
    <text evidence="1 3">Belongs to the bacterial flagellin family.</text>
</comment>
<dbReference type="Proteomes" id="UP000192907">
    <property type="component" value="Unassembled WGS sequence"/>
</dbReference>
<dbReference type="OrthoDB" id="5290711at2"/>
<dbReference type="GO" id="GO:0009288">
    <property type="term" value="C:bacterial-type flagellum"/>
    <property type="evidence" value="ECO:0007669"/>
    <property type="project" value="UniProtKB-SubCell"/>
</dbReference>
<dbReference type="EMBL" id="FWZT01000025">
    <property type="protein sequence ID" value="SMF69930.1"/>
    <property type="molecule type" value="Genomic_DNA"/>
</dbReference>
<dbReference type="RefSeq" id="WP_132324083.1">
    <property type="nucleotide sequence ID" value="NZ_FWZT01000025.1"/>
</dbReference>
<dbReference type="Gene3D" id="1.20.1330.10">
    <property type="entry name" value="f41 fragment of flagellin, N-terminal domain"/>
    <property type="match status" value="1"/>
</dbReference>
<evidence type="ECO:0000256" key="2">
    <source>
        <dbReference type="ARBA" id="ARBA00023143"/>
    </source>
</evidence>
<evidence type="ECO:0000313" key="6">
    <source>
        <dbReference type="EMBL" id="SMF69930.1"/>
    </source>
</evidence>
<dbReference type="InterPro" id="IPR001029">
    <property type="entry name" value="Flagellin_N"/>
</dbReference>
<dbReference type="AlphaFoldDB" id="A0A1Y6CQS0"/>